<dbReference type="AlphaFoldDB" id="M5ETA6"/>
<keyword evidence="2" id="KW-1185">Reference proteome</keyword>
<dbReference type="Proteomes" id="UP000012062">
    <property type="component" value="Unassembled WGS sequence"/>
</dbReference>
<evidence type="ECO:0000313" key="2">
    <source>
        <dbReference type="Proteomes" id="UP000012062"/>
    </source>
</evidence>
<name>M5ETA6_9HYPH</name>
<reference evidence="1 2" key="1">
    <citation type="submission" date="2013-02" db="EMBL/GenBank/DDBJ databases">
        <authorList>
            <person name="Genoscope - CEA"/>
        </authorList>
    </citation>
    <scope>NUCLEOTIDE SEQUENCE [LARGE SCALE GENOMIC DNA]</scope>
    <source>
        <strain evidence="1 2">STM 2683</strain>
    </source>
</reference>
<evidence type="ECO:0000313" key="1">
    <source>
        <dbReference type="EMBL" id="CCV07245.1"/>
    </source>
</evidence>
<accession>M5ETA6</accession>
<sequence>MESSHPIVLPEDLIVPLILDRGDRALGIDWVNFP</sequence>
<dbReference type="EMBL" id="CAUM01000118">
    <property type="protein sequence ID" value="CCV07245.1"/>
    <property type="molecule type" value="Genomic_DNA"/>
</dbReference>
<gene>
    <name evidence="1" type="ORF">MESS2_500009</name>
</gene>
<proteinExistence type="predicted"/>
<dbReference type="STRING" id="1297569.MESS2_500009"/>
<organism evidence="1 2">
    <name type="scientific">Mesorhizobium metallidurans STM 2683</name>
    <dbReference type="NCBI Taxonomy" id="1297569"/>
    <lineage>
        <taxon>Bacteria</taxon>
        <taxon>Pseudomonadati</taxon>
        <taxon>Pseudomonadota</taxon>
        <taxon>Alphaproteobacteria</taxon>
        <taxon>Hyphomicrobiales</taxon>
        <taxon>Phyllobacteriaceae</taxon>
        <taxon>Mesorhizobium</taxon>
    </lineage>
</organism>
<protein>
    <submittedName>
        <fullName evidence="1">Uncharacterized protein</fullName>
    </submittedName>
</protein>
<comment type="caution">
    <text evidence="1">The sequence shown here is derived from an EMBL/GenBank/DDBJ whole genome shotgun (WGS) entry which is preliminary data.</text>
</comment>